<feature type="domain" description="NADH-ubiquinone oxidoreductase 51kDa subunit iron-sulphur binding" evidence="6">
    <location>
        <begin position="322"/>
        <end position="367"/>
    </location>
</feature>
<name>A0A3P3XHI5_9SPIR</name>
<evidence type="ECO:0000256" key="1">
    <source>
        <dbReference type="ARBA" id="ARBA00007523"/>
    </source>
</evidence>
<dbReference type="Gene3D" id="1.20.1440.230">
    <property type="entry name" value="NADH-ubiquinone oxidoreductase 51kDa subunit, iron-sulphur binding domain"/>
    <property type="match status" value="1"/>
</dbReference>
<reference evidence="7" key="1">
    <citation type="submission" date="2017-02" db="EMBL/GenBank/DDBJ databases">
        <authorList>
            <person name="Regsiter A."/>
            <person name="William W."/>
        </authorList>
    </citation>
    <scope>NUCLEOTIDE SEQUENCE</scope>
    <source>
        <strain evidence="7">Bib</strain>
    </source>
</reference>
<dbReference type="GO" id="GO:0010181">
    <property type="term" value="F:FMN binding"/>
    <property type="evidence" value="ECO:0007669"/>
    <property type="project" value="InterPro"/>
</dbReference>
<dbReference type="InterPro" id="IPR019554">
    <property type="entry name" value="Soluble_ligand-bd"/>
</dbReference>
<dbReference type="SUPFAM" id="SSF140490">
    <property type="entry name" value="Nqo1C-terminal domain-like"/>
    <property type="match status" value="1"/>
</dbReference>
<keyword evidence="4" id="KW-0408">Iron</keyword>
<dbReference type="SUPFAM" id="SSF142019">
    <property type="entry name" value="Nqo1 FMN-binding domain-like"/>
    <property type="match status" value="1"/>
</dbReference>
<dbReference type="InterPro" id="IPR019575">
    <property type="entry name" value="Nuop51_4Fe4S-bd"/>
</dbReference>
<dbReference type="PANTHER" id="PTHR43578">
    <property type="entry name" value="NADH-QUINONE OXIDOREDUCTASE SUBUNIT F"/>
    <property type="match status" value="1"/>
</dbReference>
<dbReference type="EC" id="1.6.5.3" evidence="7"/>
<evidence type="ECO:0000259" key="6">
    <source>
        <dbReference type="SMART" id="SM00928"/>
    </source>
</evidence>
<evidence type="ECO:0000256" key="2">
    <source>
        <dbReference type="ARBA" id="ARBA00022485"/>
    </source>
</evidence>
<evidence type="ECO:0000256" key="3">
    <source>
        <dbReference type="ARBA" id="ARBA00022723"/>
    </source>
</evidence>
<dbReference type="Gene3D" id="3.40.50.11540">
    <property type="entry name" value="NADH-ubiquinone oxidoreductase 51kDa subunit"/>
    <property type="match status" value="1"/>
</dbReference>
<comment type="similarity">
    <text evidence="1">Belongs to the complex I 51 kDa subunit family.</text>
</comment>
<dbReference type="InterPro" id="IPR037207">
    <property type="entry name" value="Nuop51_4Fe4S-bd_sf"/>
</dbReference>
<keyword evidence="2" id="KW-0004">4Fe-4S</keyword>
<dbReference type="InterPro" id="IPR037225">
    <property type="entry name" value="Nuo51_FMN-bd_sf"/>
</dbReference>
<dbReference type="Gene3D" id="6.10.250.1450">
    <property type="match status" value="1"/>
</dbReference>
<dbReference type="EMBL" id="FWDM01000014">
    <property type="protein sequence ID" value="SLM11921.1"/>
    <property type="molecule type" value="Genomic_DNA"/>
</dbReference>
<keyword evidence="7" id="KW-0560">Oxidoreductase</keyword>
<proteinExistence type="inferred from homology"/>
<keyword evidence="5" id="KW-0411">Iron-sulfur</keyword>
<protein>
    <submittedName>
        <fullName evidence="7">NADH:ubiquinone oxidoreductase, chain F</fullName>
        <ecNumber evidence="7">1.6.5.3</ecNumber>
    </submittedName>
</protein>
<keyword evidence="7" id="KW-0830">Ubiquinone</keyword>
<dbReference type="Gene3D" id="3.10.20.600">
    <property type="match status" value="1"/>
</dbReference>
<organism evidence="7">
    <name type="scientific">uncultured spirochete</name>
    <dbReference type="NCBI Taxonomy" id="156406"/>
    <lineage>
        <taxon>Bacteria</taxon>
        <taxon>Pseudomonadati</taxon>
        <taxon>Spirochaetota</taxon>
        <taxon>Spirochaetia</taxon>
        <taxon>Spirochaetales</taxon>
        <taxon>environmental samples</taxon>
    </lineage>
</organism>
<dbReference type="GO" id="GO:0008137">
    <property type="term" value="F:NADH dehydrogenase (ubiquinone) activity"/>
    <property type="evidence" value="ECO:0007669"/>
    <property type="project" value="InterPro"/>
</dbReference>
<gene>
    <name evidence="7" type="primary">nuoF</name>
    <name evidence="7" type="ORF">SPIROBIBN47_210129</name>
</gene>
<dbReference type="InterPro" id="IPR001949">
    <property type="entry name" value="NADH-UbQ_OxRdtase_51kDa_CS"/>
</dbReference>
<dbReference type="PROSITE" id="PS00645">
    <property type="entry name" value="COMPLEX1_51K_2"/>
    <property type="match status" value="1"/>
</dbReference>
<evidence type="ECO:0000313" key="7">
    <source>
        <dbReference type="EMBL" id="SLM11921.1"/>
    </source>
</evidence>
<dbReference type="InterPro" id="IPR011538">
    <property type="entry name" value="Nuo51_FMN-bd"/>
</dbReference>
<dbReference type="Pfam" id="PF10589">
    <property type="entry name" value="NADH_4Fe-4S"/>
    <property type="match status" value="1"/>
</dbReference>
<evidence type="ECO:0000256" key="4">
    <source>
        <dbReference type="ARBA" id="ARBA00023004"/>
    </source>
</evidence>
<dbReference type="GO" id="GO:0046872">
    <property type="term" value="F:metal ion binding"/>
    <property type="evidence" value="ECO:0007669"/>
    <property type="project" value="UniProtKB-KW"/>
</dbReference>
<sequence length="419" mass="44615">MSNIQYITGFATLENPLDIDSFVAKGGFSGLHSALAMTPAEVISEVKRSGLRGRGGAGFPTGLKWESVAGDDERYLVCNADEGEPGTFKDRFVLEHAPFLVLEGMAIAAYATGAQTGYVYVRGEYPHVVASLSSAIASAVKAGYLGEYILGSNFSFNVEVRKGGGSYVVGDETALLNSLMGNRGYPFLKPPFPTEKGLWGKPTIVNNVETLAYVPYIFTHGAEAFASIGSPDSPGLKLFSISGHIAHPGVYEFPMGTTVRELAAAAGGILGNLKAVQIGGTAGPIFDTAALDYPLDFASMRKAGGALGSGALVFMNTTVNMAHVLEVTMRFFAEESCGQCFPCRYGTRQLAFMANKIASGQGKLEYLDLMRDTTHVMVGASFCPFGQSIAFPLESLLDRFGDEIVSFIKQQEFLKEAAV</sequence>
<keyword evidence="3" id="KW-0479">Metal-binding</keyword>
<dbReference type="SUPFAM" id="SSF142984">
    <property type="entry name" value="Nqo1 middle domain-like"/>
    <property type="match status" value="1"/>
</dbReference>
<dbReference type="AlphaFoldDB" id="A0A3P3XHI5"/>
<dbReference type="PANTHER" id="PTHR43578:SF3">
    <property type="entry name" value="NADH-QUINONE OXIDOREDUCTASE SUBUNIT F"/>
    <property type="match status" value="1"/>
</dbReference>
<dbReference type="FunFam" id="3.40.50.11540:FF:000001">
    <property type="entry name" value="NADH dehydrogenase [ubiquinone] flavoprotein 1, mitochondrial"/>
    <property type="match status" value="1"/>
</dbReference>
<accession>A0A3P3XHI5</accession>
<dbReference type="Pfam" id="PF10531">
    <property type="entry name" value="SLBB"/>
    <property type="match status" value="1"/>
</dbReference>
<dbReference type="SMART" id="SM00928">
    <property type="entry name" value="NADH_4Fe-4S"/>
    <property type="match status" value="1"/>
</dbReference>
<dbReference type="GO" id="GO:0051539">
    <property type="term" value="F:4 iron, 4 sulfur cluster binding"/>
    <property type="evidence" value="ECO:0007669"/>
    <property type="project" value="UniProtKB-KW"/>
</dbReference>
<dbReference type="Pfam" id="PF01512">
    <property type="entry name" value="Complex1_51K"/>
    <property type="match status" value="1"/>
</dbReference>
<evidence type="ECO:0000256" key="5">
    <source>
        <dbReference type="ARBA" id="ARBA00023014"/>
    </source>
</evidence>
<dbReference type="GO" id="GO:0016491">
    <property type="term" value="F:oxidoreductase activity"/>
    <property type="evidence" value="ECO:0007669"/>
    <property type="project" value="UniProtKB-KW"/>
</dbReference>